<comment type="caution">
    <text evidence="1">The sequence shown here is derived from an EMBL/GenBank/DDBJ whole genome shotgun (WGS) entry which is preliminary data.</text>
</comment>
<sequence>MARAVSTVLDVSVCLLLVGVAVTTLVFAVPGADERSDSERDTVAKSIGTVTASVPATDGRQTHDTLAGHLTAAAIVGASYDGERVGASTYPDAVRRTVRRDIPERTHITARWRPYPEASLRGQLTVGPEPPSTADVSVNRWEIDSGLREPRSDRSFEAIAASFATAYLRRLFPPERTRIALVDARTAQRTAARYRAVAGTLGVDIEDELADASSRRANERLADALTDRLESDLRESYGSPAEAESDWTGNNVELVVRRWEA</sequence>
<accession>A0A9R1CNI4</accession>
<dbReference type="Proteomes" id="UP001139494">
    <property type="component" value="Unassembled WGS sequence"/>
</dbReference>
<evidence type="ECO:0000313" key="2">
    <source>
        <dbReference type="Proteomes" id="UP001139494"/>
    </source>
</evidence>
<dbReference type="EMBL" id="JAHLKM010000001">
    <property type="protein sequence ID" value="MCQ4331943.1"/>
    <property type="molecule type" value="Genomic_DNA"/>
</dbReference>
<dbReference type="InterPro" id="IPR055708">
    <property type="entry name" value="DUF7284"/>
</dbReference>
<name>A0A9R1CNI4_9EURY</name>
<organism evidence="1 2">
    <name type="scientific">Natronomonas aquatica</name>
    <dbReference type="NCBI Taxonomy" id="2841590"/>
    <lineage>
        <taxon>Archaea</taxon>
        <taxon>Methanobacteriati</taxon>
        <taxon>Methanobacteriota</taxon>
        <taxon>Stenosarchaea group</taxon>
        <taxon>Halobacteria</taxon>
        <taxon>Halobacteriales</taxon>
        <taxon>Natronomonadaceae</taxon>
        <taxon>Natronomonas</taxon>
    </lineage>
</organism>
<dbReference type="AlphaFoldDB" id="A0A9R1CNI4"/>
<reference evidence="1" key="1">
    <citation type="journal article" date="2023" name="Front. Microbiol.">
        <title>Genomic-based phylogenetic and metabolic analyses of the genus Natronomonas, and description of Natronomonas aquatica sp. nov.</title>
        <authorList>
            <person name="Garcia-Roldan A."/>
            <person name="Duran-Viseras A."/>
            <person name="de la Haba R.R."/>
            <person name="Corral P."/>
            <person name="Sanchez-Porro C."/>
            <person name="Ventosa A."/>
        </authorList>
    </citation>
    <scope>NUCLEOTIDE SEQUENCE</scope>
    <source>
        <strain evidence="1">F2-12</strain>
    </source>
</reference>
<proteinExistence type="predicted"/>
<protein>
    <submittedName>
        <fullName evidence="1">Uncharacterized protein</fullName>
    </submittedName>
</protein>
<dbReference type="Pfam" id="PF23955">
    <property type="entry name" value="DUF7284"/>
    <property type="match status" value="1"/>
</dbReference>
<gene>
    <name evidence="1" type="ORF">KM295_00285</name>
</gene>
<evidence type="ECO:0000313" key="1">
    <source>
        <dbReference type="EMBL" id="MCQ4331943.1"/>
    </source>
</evidence>
<dbReference type="RefSeq" id="WP_256027776.1">
    <property type="nucleotide sequence ID" value="NZ_JAHLKM010000001.1"/>
</dbReference>
<keyword evidence="2" id="KW-1185">Reference proteome</keyword>